<evidence type="ECO:0000256" key="1">
    <source>
        <dbReference type="SAM" id="MobiDB-lite"/>
    </source>
</evidence>
<protein>
    <submittedName>
        <fullName evidence="2">Predicted protein</fullName>
    </submittedName>
</protein>
<dbReference type="AlphaFoldDB" id="C1MVQ0"/>
<gene>
    <name evidence="2" type="ORF">MICPUCDRAFT_59461</name>
</gene>
<dbReference type="KEGG" id="mpp:MICPUCDRAFT_59461"/>
<dbReference type="EMBL" id="GG663741">
    <property type="protein sequence ID" value="EEH56030.1"/>
    <property type="molecule type" value="Genomic_DNA"/>
</dbReference>
<accession>C1MVQ0</accession>
<dbReference type="Proteomes" id="UP000001876">
    <property type="component" value="Unassembled WGS sequence"/>
</dbReference>
<organism evidence="3">
    <name type="scientific">Micromonas pusilla (strain CCMP1545)</name>
    <name type="common">Picoplanktonic green alga</name>
    <dbReference type="NCBI Taxonomy" id="564608"/>
    <lineage>
        <taxon>Eukaryota</taxon>
        <taxon>Viridiplantae</taxon>
        <taxon>Chlorophyta</taxon>
        <taxon>Mamiellophyceae</taxon>
        <taxon>Mamiellales</taxon>
        <taxon>Mamiellaceae</taxon>
        <taxon>Micromonas</taxon>
    </lineage>
</organism>
<evidence type="ECO:0000313" key="2">
    <source>
        <dbReference type="EMBL" id="EEH56030.1"/>
    </source>
</evidence>
<dbReference type="GeneID" id="9685228"/>
<sequence length="86" mass="9904">MRRWKDEYDAAEAECAAMQRERKVNVAAAATAFLKRKINRAHAVAIKPARERRGRAYRLMRTRGFGTEEEERAAEAQDVWEPPSEA</sequence>
<reference evidence="2 3" key="1">
    <citation type="journal article" date="2009" name="Science">
        <title>Green evolution and dynamic adaptations revealed by genomes of the marine picoeukaryotes Micromonas.</title>
        <authorList>
            <person name="Worden A.Z."/>
            <person name="Lee J.H."/>
            <person name="Mock T."/>
            <person name="Rouze P."/>
            <person name="Simmons M.P."/>
            <person name="Aerts A.L."/>
            <person name="Allen A.E."/>
            <person name="Cuvelier M.L."/>
            <person name="Derelle E."/>
            <person name="Everett M.V."/>
            <person name="Foulon E."/>
            <person name="Grimwood J."/>
            <person name="Gundlach H."/>
            <person name="Henrissat B."/>
            <person name="Napoli C."/>
            <person name="McDonald S.M."/>
            <person name="Parker M.S."/>
            <person name="Rombauts S."/>
            <person name="Salamov A."/>
            <person name="Von Dassow P."/>
            <person name="Badger J.H."/>
            <person name="Coutinho P.M."/>
            <person name="Demir E."/>
            <person name="Dubchak I."/>
            <person name="Gentemann C."/>
            <person name="Eikrem W."/>
            <person name="Gready J.E."/>
            <person name="John U."/>
            <person name="Lanier W."/>
            <person name="Lindquist E.A."/>
            <person name="Lucas S."/>
            <person name="Mayer K.F."/>
            <person name="Moreau H."/>
            <person name="Not F."/>
            <person name="Otillar R."/>
            <person name="Panaud O."/>
            <person name="Pangilinan J."/>
            <person name="Paulsen I."/>
            <person name="Piegu B."/>
            <person name="Poliakov A."/>
            <person name="Robbens S."/>
            <person name="Schmutz J."/>
            <person name="Toulza E."/>
            <person name="Wyss T."/>
            <person name="Zelensky A."/>
            <person name="Zhou K."/>
            <person name="Armbrust E.V."/>
            <person name="Bhattacharya D."/>
            <person name="Goodenough U.W."/>
            <person name="Van de Peer Y."/>
            <person name="Grigoriev I.V."/>
        </authorList>
    </citation>
    <scope>NUCLEOTIDE SEQUENCE [LARGE SCALE GENOMIC DNA]</scope>
    <source>
        <strain evidence="2 3">CCMP1545</strain>
    </source>
</reference>
<evidence type="ECO:0000313" key="3">
    <source>
        <dbReference type="Proteomes" id="UP000001876"/>
    </source>
</evidence>
<keyword evidence="3" id="KW-1185">Reference proteome</keyword>
<feature type="region of interest" description="Disordered" evidence="1">
    <location>
        <begin position="66"/>
        <end position="86"/>
    </location>
</feature>
<proteinExistence type="predicted"/>
<dbReference type="RefSeq" id="XP_003060078.1">
    <property type="nucleotide sequence ID" value="XM_003060032.1"/>
</dbReference>
<name>C1MVQ0_MICPC</name>